<evidence type="ECO:0000313" key="8">
    <source>
        <dbReference type="EMBL" id="CAH01360.1"/>
    </source>
</evidence>
<dbReference type="InterPro" id="IPR028889">
    <property type="entry name" value="USP"/>
</dbReference>
<gene>
    <name evidence="8" type="ORF">KLLA0_C06974g</name>
</gene>
<dbReference type="InterPro" id="IPR038765">
    <property type="entry name" value="Papain-like_cys_pep_sf"/>
</dbReference>
<dbReference type="OMA" id="KSHNFWL"/>
<dbReference type="Gene3D" id="3.90.70.10">
    <property type="entry name" value="Cysteine proteinases"/>
    <property type="match status" value="1"/>
</dbReference>
<keyword evidence="2 4" id="KW-0863">Zinc-finger</keyword>
<dbReference type="Gene3D" id="3.30.40.10">
    <property type="entry name" value="Zinc/RING finger domain, C3HC4 (zinc finger)"/>
    <property type="match status" value="1"/>
</dbReference>
<feature type="domain" description="UBP-type" evidence="7">
    <location>
        <begin position="1"/>
        <end position="121"/>
    </location>
</feature>
<dbReference type="PROSITE" id="PS50235">
    <property type="entry name" value="USP_3"/>
    <property type="match status" value="1"/>
</dbReference>
<evidence type="ECO:0000256" key="1">
    <source>
        <dbReference type="ARBA" id="ARBA00022723"/>
    </source>
</evidence>
<evidence type="ECO:0000256" key="3">
    <source>
        <dbReference type="ARBA" id="ARBA00022833"/>
    </source>
</evidence>
<dbReference type="FunCoup" id="Q6CU80">
    <property type="interactions" value="569"/>
</dbReference>
<keyword evidence="9" id="KW-1185">Reference proteome</keyword>
<dbReference type="Pfam" id="PF00443">
    <property type="entry name" value="UCH"/>
    <property type="match status" value="1"/>
</dbReference>
<keyword evidence="5" id="KW-0788">Thiol protease</keyword>
<dbReference type="PANTHER" id="PTHR24006">
    <property type="entry name" value="UBIQUITIN CARBOXYL-TERMINAL HYDROLASE"/>
    <property type="match status" value="1"/>
</dbReference>
<sequence>MVCPHMNQVVSNQKLGDAVLKECETVRYLLRHADFKNRTMRTMRCMDCGEISCGSTFICLQCGFCGCWNNNHFLDHSQKLGHIFGVNSSNGLVFCFRCGDFMADLVAEIPASQWDTVMEKTELPASLHRDGLQGLVNMGSTCFMSSIIQTIIHNPYFVEDLLSHKHCNNCDIKSGTKCVSCALDEIACDFYGNGPGTGKSSSVSKGFVNLLSASWHINHHLVGSSQQDAHEYWQFLLNQLHTDHARVFGSSKAPDCQCITHRIFQGYLKNTLQCSQCGFSKTTIDPIMDLSLEIKNNPKLEDCLDHFQREETLTDFHYECQSCKQNQGVVKQLTLHKAPNVLVIQLKRFEHQLNGQSAKLNDRVQFPLHLNLKPHLFQIEDEYIPNIAYDLLNVVSHQGTVDQGHYTTVSKTEDGQWFKFNDSVVTSVTEEQVLEQQAYLLFYIIR</sequence>
<proteinExistence type="inferred from homology"/>
<evidence type="ECO:0000259" key="7">
    <source>
        <dbReference type="PROSITE" id="PS50271"/>
    </source>
</evidence>
<dbReference type="SMART" id="SM00290">
    <property type="entry name" value="ZnF_UBP"/>
    <property type="match status" value="1"/>
</dbReference>
<dbReference type="InterPro" id="IPR050164">
    <property type="entry name" value="Peptidase_C19"/>
</dbReference>
<comment type="similarity">
    <text evidence="5">Belongs to the peptidase C19 family.</text>
</comment>
<keyword evidence="1" id="KW-0479">Metal-binding</keyword>
<dbReference type="InterPro" id="IPR001394">
    <property type="entry name" value="Peptidase_C19_UCH"/>
</dbReference>
<dbReference type="GO" id="GO:0016579">
    <property type="term" value="P:protein deubiquitination"/>
    <property type="evidence" value="ECO:0007669"/>
    <property type="project" value="InterPro"/>
</dbReference>
<dbReference type="PROSITE" id="PS00972">
    <property type="entry name" value="USP_1"/>
    <property type="match status" value="1"/>
</dbReference>
<dbReference type="SUPFAM" id="SSF57850">
    <property type="entry name" value="RING/U-box"/>
    <property type="match status" value="1"/>
</dbReference>
<accession>Q6CU80</accession>
<dbReference type="GO" id="GO:0005634">
    <property type="term" value="C:nucleus"/>
    <property type="evidence" value="ECO:0007669"/>
    <property type="project" value="TreeGrafter"/>
</dbReference>
<dbReference type="GO" id="GO:0006508">
    <property type="term" value="P:proteolysis"/>
    <property type="evidence" value="ECO:0007669"/>
    <property type="project" value="UniProtKB-KW"/>
</dbReference>
<dbReference type="MEROPS" id="C19.087"/>
<dbReference type="HOGENOM" id="CLU_008279_11_2_1"/>
<dbReference type="PANTHER" id="PTHR24006:SF937">
    <property type="entry name" value="UBIQUITIN CARBOXYL-TERMINAL HYDROLASE"/>
    <property type="match status" value="1"/>
</dbReference>
<keyword evidence="3" id="KW-0862">Zinc</keyword>
<dbReference type="Proteomes" id="UP000000598">
    <property type="component" value="Chromosome C"/>
</dbReference>
<dbReference type="AlphaFoldDB" id="Q6CU80"/>
<dbReference type="InterPro" id="IPR013083">
    <property type="entry name" value="Znf_RING/FYVE/PHD"/>
</dbReference>
<reference evidence="8 9" key="1">
    <citation type="journal article" date="2004" name="Nature">
        <title>Genome evolution in yeasts.</title>
        <authorList>
            <consortium name="Genolevures"/>
            <person name="Dujon B."/>
            <person name="Sherman D."/>
            <person name="Fischer G."/>
            <person name="Durrens P."/>
            <person name="Casaregola S."/>
            <person name="Lafontaine I."/>
            <person name="de Montigny J."/>
            <person name="Marck C."/>
            <person name="Neuveglise C."/>
            <person name="Talla E."/>
            <person name="Goffard N."/>
            <person name="Frangeul L."/>
            <person name="Aigle M."/>
            <person name="Anthouard V."/>
            <person name="Babour A."/>
            <person name="Barbe V."/>
            <person name="Barnay S."/>
            <person name="Blanchin S."/>
            <person name="Beckerich J.M."/>
            <person name="Beyne E."/>
            <person name="Bleykasten C."/>
            <person name="Boisrame A."/>
            <person name="Boyer J."/>
            <person name="Cattolico L."/>
            <person name="Confanioleri F."/>
            <person name="de Daruvar A."/>
            <person name="Despons L."/>
            <person name="Fabre E."/>
            <person name="Fairhead C."/>
            <person name="Ferry-Dumazet H."/>
            <person name="Groppi A."/>
            <person name="Hantraye F."/>
            <person name="Hennequin C."/>
            <person name="Jauniaux N."/>
            <person name="Joyet P."/>
            <person name="Kachouri R."/>
            <person name="Kerrest A."/>
            <person name="Koszul R."/>
            <person name="Lemaire M."/>
            <person name="Lesur I."/>
            <person name="Ma L."/>
            <person name="Muller H."/>
            <person name="Nicaud J.M."/>
            <person name="Nikolski M."/>
            <person name="Oztas S."/>
            <person name="Ozier-Kalogeropoulos O."/>
            <person name="Pellenz S."/>
            <person name="Potier S."/>
            <person name="Richard G.F."/>
            <person name="Straub M.L."/>
            <person name="Suleau A."/>
            <person name="Swennene D."/>
            <person name="Tekaia F."/>
            <person name="Wesolowski-Louvel M."/>
            <person name="Westhof E."/>
            <person name="Wirth B."/>
            <person name="Zeniou-Meyer M."/>
            <person name="Zivanovic I."/>
            <person name="Bolotin-Fukuhara M."/>
            <person name="Thierry A."/>
            <person name="Bouchier C."/>
            <person name="Caudron B."/>
            <person name="Scarpelli C."/>
            <person name="Gaillardin C."/>
            <person name="Weissenbach J."/>
            <person name="Wincker P."/>
            <person name="Souciet J.L."/>
        </authorList>
    </citation>
    <scope>NUCLEOTIDE SEQUENCE [LARGE SCALE GENOMIC DNA]</scope>
    <source>
        <strain evidence="9">ATCC 8585 / CBS 2359 / DSM 70799 / NBRC 1267 / NRRL Y-1140 / WM37</strain>
    </source>
</reference>
<keyword evidence="5" id="KW-0645">Protease</keyword>
<dbReference type="InterPro" id="IPR001607">
    <property type="entry name" value="Znf_UBP"/>
</dbReference>
<dbReference type="eggNOG" id="KOG1867">
    <property type="taxonomic scope" value="Eukaryota"/>
</dbReference>
<evidence type="ECO:0000256" key="5">
    <source>
        <dbReference type="RuleBase" id="RU366025"/>
    </source>
</evidence>
<dbReference type="GO" id="GO:0004843">
    <property type="term" value="F:cysteine-type deubiquitinase activity"/>
    <property type="evidence" value="ECO:0007669"/>
    <property type="project" value="UniProtKB-UniRule"/>
</dbReference>
<name>Q6CU80_KLULA</name>
<protein>
    <recommendedName>
        <fullName evidence="5">Ubiquitin carboxyl-terminal hydrolase</fullName>
        <ecNumber evidence="5">3.4.19.12</ecNumber>
    </recommendedName>
</protein>
<dbReference type="PaxDb" id="284590-Q6CU80"/>
<comment type="catalytic activity">
    <reaction evidence="5">
        <text>Thiol-dependent hydrolysis of ester, thioester, amide, peptide and isopeptide bonds formed by the C-terminal Gly of ubiquitin (a 76-residue protein attached to proteins as an intracellular targeting signal).</text>
        <dbReference type="EC" id="3.4.19.12"/>
    </reaction>
</comment>
<feature type="domain" description="USP" evidence="6">
    <location>
        <begin position="133"/>
        <end position="446"/>
    </location>
</feature>
<dbReference type="GO" id="GO:0008270">
    <property type="term" value="F:zinc ion binding"/>
    <property type="evidence" value="ECO:0007669"/>
    <property type="project" value="UniProtKB-KW"/>
</dbReference>
<evidence type="ECO:0000256" key="4">
    <source>
        <dbReference type="PROSITE-ProRule" id="PRU00502"/>
    </source>
</evidence>
<dbReference type="STRING" id="284590.Q6CU80"/>
<keyword evidence="5" id="KW-0378">Hydrolase</keyword>
<evidence type="ECO:0000256" key="2">
    <source>
        <dbReference type="ARBA" id="ARBA00022771"/>
    </source>
</evidence>
<keyword evidence="5" id="KW-0833">Ubl conjugation pathway</keyword>
<dbReference type="CDD" id="cd02660">
    <property type="entry name" value="Peptidase_C19D"/>
    <property type="match status" value="1"/>
</dbReference>
<dbReference type="PROSITE" id="PS00973">
    <property type="entry name" value="USP_2"/>
    <property type="match status" value="1"/>
</dbReference>
<dbReference type="PROSITE" id="PS50271">
    <property type="entry name" value="ZF_UBP"/>
    <property type="match status" value="1"/>
</dbReference>
<evidence type="ECO:0000259" key="6">
    <source>
        <dbReference type="PROSITE" id="PS50235"/>
    </source>
</evidence>
<dbReference type="KEGG" id="kla:KLLA0_C06974g"/>
<evidence type="ECO:0000313" key="9">
    <source>
        <dbReference type="Proteomes" id="UP000000598"/>
    </source>
</evidence>
<dbReference type="InParanoid" id="Q6CU80"/>
<dbReference type="GO" id="GO:0005829">
    <property type="term" value="C:cytosol"/>
    <property type="evidence" value="ECO:0007669"/>
    <property type="project" value="TreeGrafter"/>
</dbReference>
<dbReference type="EMBL" id="CR382123">
    <property type="protein sequence ID" value="CAH01360.1"/>
    <property type="molecule type" value="Genomic_DNA"/>
</dbReference>
<organism evidence="8 9">
    <name type="scientific">Kluyveromyces lactis (strain ATCC 8585 / CBS 2359 / DSM 70799 / NBRC 1267 / NRRL Y-1140 / WM37)</name>
    <name type="common">Yeast</name>
    <name type="synonym">Candida sphaerica</name>
    <dbReference type="NCBI Taxonomy" id="284590"/>
    <lineage>
        <taxon>Eukaryota</taxon>
        <taxon>Fungi</taxon>
        <taxon>Dikarya</taxon>
        <taxon>Ascomycota</taxon>
        <taxon>Saccharomycotina</taxon>
        <taxon>Saccharomycetes</taxon>
        <taxon>Saccharomycetales</taxon>
        <taxon>Saccharomycetaceae</taxon>
        <taxon>Kluyveromyces</taxon>
    </lineage>
</organism>
<dbReference type="Pfam" id="PF02148">
    <property type="entry name" value="zf-UBP"/>
    <property type="match status" value="1"/>
</dbReference>
<dbReference type="SUPFAM" id="SSF54001">
    <property type="entry name" value="Cysteine proteinases"/>
    <property type="match status" value="1"/>
</dbReference>
<dbReference type="InterPro" id="IPR018200">
    <property type="entry name" value="USP_CS"/>
</dbReference>
<dbReference type="EC" id="3.4.19.12" evidence="5"/>